<comment type="caution">
    <text evidence="2">The sequence shown here is derived from an EMBL/GenBank/DDBJ whole genome shotgun (WGS) entry which is preliminary data.</text>
</comment>
<accession>A0A0D8HMW6</accession>
<dbReference type="EMBL" id="JXYS01000018">
    <property type="protein sequence ID" value="KJF18416.1"/>
    <property type="molecule type" value="Genomic_DNA"/>
</dbReference>
<feature type="region of interest" description="Disordered" evidence="1">
    <location>
        <begin position="46"/>
        <end position="66"/>
    </location>
</feature>
<evidence type="ECO:0000256" key="1">
    <source>
        <dbReference type="SAM" id="MobiDB-lite"/>
    </source>
</evidence>
<name>A0A0D8HMW6_9ACTN</name>
<proteinExistence type="predicted"/>
<gene>
    <name evidence="2" type="ORF">AXFE_08060</name>
</gene>
<evidence type="ECO:0000313" key="3">
    <source>
        <dbReference type="Proteomes" id="UP000032360"/>
    </source>
</evidence>
<organism evidence="2 3">
    <name type="scientific">Acidithrix ferrooxidans</name>
    <dbReference type="NCBI Taxonomy" id="1280514"/>
    <lineage>
        <taxon>Bacteria</taxon>
        <taxon>Bacillati</taxon>
        <taxon>Actinomycetota</taxon>
        <taxon>Acidimicrobiia</taxon>
        <taxon>Acidimicrobiales</taxon>
        <taxon>Acidimicrobiaceae</taxon>
        <taxon>Acidithrix</taxon>
    </lineage>
</organism>
<evidence type="ECO:0000313" key="2">
    <source>
        <dbReference type="EMBL" id="KJF18416.1"/>
    </source>
</evidence>
<sequence length="66" mass="7196">MQSNLLIRIVGVAPEIAFDAAKTVTLHSWVTNYLIASRTIFSSRSNGDMTGFIDGRKNPEITKANG</sequence>
<reference evidence="2 3" key="1">
    <citation type="submission" date="2015-01" db="EMBL/GenBank/DDBJ databases">
        <title>Draft genome of the acidophilic iron oxidizer Acidithrix ferrooxidans strain Py-F3.</title>
        <authorList>
            <person name="Poehlein A."/>
            <person name="Eisen S."/>
            <person name="Schloemann M."/>
            <person name="Johnson B.D."/>
            <person name="Daniel R."/>
            <person name="Muehling M."/>
        </authorList>
    </citation>
    <scope>NUCLEOTIDE SEQUENCE [LARGE SCALE GENOMIC DNA]</scope>
    <source>
        <strain evidence="2 3">Py-F3</strain>
    </source>
</reference>
<protein>
    <submittedName>
        <fullName evidence="2">Uncharacterized protein</fullName>
    </submittedName>
</protein>
<dbReference type="AlphaFoldDB" id="A0A0D8HMW6"/>
<keyword evidence="3" id="KW-1185">Reference proteome</keyword>
<dbReference type="Proteomes" id="UP000032360">
    <property type="component" value="Unassembled WGS sequence"/>
</dbReference>